<evidence type="ECO:0000313" key="15">
    <source>
        <dbReference type="Proteomes" id="UP001270362"/>
    </source>
</evidence>
<dbReference type="SUPFAM" id="SSF54001">
    <property type="entry name" value="Cysteine proteinases"/>
    <property type="match status" value="1"/>
</dbReference>
<comment type="catalytic activity">
    <reaction evidence="1 11">
        <text>Exonucleolytic cleavage of poly(A) to 5'-AMP.</text>
        <dbReference type="EC" id="3.1.13.4"/>
    </reaction>
</comment>
<dbReference type="InterPro" id="IPR048841">
    <property type="entry name" value="PAN2_N"/>
</dbReference>
<feature type="binding site" evidence="11">
    <location>
        <position position="1010"/>
    </location>
    <ligand>
        <name>a divalent metal cation</name>
        <dbReference type="ChEBI" id="CHEBI:60240"/>
        <note>catalytic</note>
    </ligand>
</feature>
<dbReference type="Gene3D" id="2.130.10.10">
    <property type="entry name" value="YVTN repeat-like/Quinoprotein amine dehydrogenase"/>
    <property type="match status" value="1"/>
</dbReference>
<evidence type="ECO:0000256" key="11">
    <source>
        <dbReference type="HAMAP-Rule" id="MF_03182"/>
    </source>
</evidence>
<comment type="subunit">
    <text evidence="11">Forms a heterotrimer with an asymmetric homodimer of the regulatory subunit PAN3 to form the poly(A)-nuclease (PAN) deadenylation complex.</text>
</comment>
<comment type="similarity">
    <text evidence="11">Belongs to the peptidase C19 family. PAN2 subfamily.</text>
</comment>
<evidence type="ECO:0000259" key="13">
    <source>
        <dbReference type="PROSITE" id="PS50235"/>
    </source>
</evidence>
<dbReference type="GO" id="GO:0004535">
    <property type="term" value="F:poly(A)-specific ribonuclease activity"/>
    <property type="evidence" value="ECO:0007669"/>
    <property type="project" value="UniProtKB-UniRule"/>
</dbReference>
<keyword evidence="5 11" id="KW-0507">mRNA processing</keyword>
<evidence type="ECO:0000256" key="8">
    <source>
        <dbReference type="ARBA" id="ARBA00022737"/>
    </source>
</evidence>
<dbReference type="PROSITE" id="PS50235">
    <property type="entry name" value="USP_3"/>
    <property type="match status" value="1"/>
</dbReference>
<dbReference type="FunFam" id="3.30.420.10:FF:000028">
    <property type="entry name" value="PAN2-PAN3 deadenylation complex catalytic subunit PAN2"/>
    <property type="match status" value="1"/>
</dbReference>
<dbReference type="GO" id="GO:0031251">
    <property type="term" value="C:PAN complex"/>
    <property type="evidence" value="ECO:0007669"/>
    <property type="project" value="UniProtKB-UniRule"/>
</dbReference>
<feature type="compositionally biased region" description="Polar residues" evidence="12">
    <location>
        <begin position="398"/>
        <end position="408"/>
    </location>
</feature>
<dbReference type="AlphaFoldDB" id="A0AAE0X154"/>
<evidence type="ECO:0000256" key="4">
    <source>
        <dbReference type="ARBA" id="ARBA00022574"/>
    </source>
</evidence>
<evidence type="ECO:0000256" key="1">
    <source>
        <dbReference type="ARBA" id="ARBA00001663"/>
    </source>
</evidence>
<protein>
    <recommendedName>
        <fullName evidence="11">PAN2-PAN3 deadenylation complex catalytic subunit PAN2</fullName>
        <ecNumber evidence="11">3.1.13.4</ecNumber>
    </recommendedName>
    <alternativeName>
        <fullName evidence="11">PAB1P-dependent poly(A)-specific ribonuclease</fullName>
    </alternativeName>
    <alternativeName>
        <fullName evidence="11">Poly(A)-nuclease deadenylation complex subunit 2</fullName>
        <shortName evidence="11">PAN deadenylation complex subunit 2</shortName>
    </alternativeName>
</protein>
<keyword evidence="8" id="KW-0677">Repeat</keyword>
<dbReference type="GO" id="GO:0000289">
    <property type="term" value="P:nuclear-transcribed mRNA poly(A) tail shortening"/>
    <property type="evidence" value="ECO:0007669"/>
    <property type="project" value="UniProtKB-UniRule"/>
</dbReference>
<feature type="region of interest" description="Disordered" evidence="12">
    <location>
        <begin position="393"/>
        <end position="442"/>
    </location>
</feature>
<dbReference type="GO" id="GO:0000932">
    <property type="term" value="C:P-body"/>
    <property type="evidence" value="ECO:0007669"/>
    <property type="project" value="TreeGrafter"/>
</dbReference>
<comment type="cofactor">
    <cofactor evidence="11">
        <name>a divalent metal cation</name>
        <dbReference type="ChEBI" id="CHEBI:60240"/>
    </cofactor>
    <text evidence="11">Binds 2 metal cations per subunit in the catalytic exonuclease domain.</text>
</comment>
<evidence type="ECO:0000256" key="7">
    <source>
        <dbReference type="ARBA" id="ARBA00022723"/>
    </source>
</evidence>
<evidence type="ECO:0000256" key="12">
    <source>
        <dbReference type="SAM" id="MobiDB-lite"/>
    </source>
</evidence>
<name>A0AAE0X154_9PEZI</name>
<dbReference type="Pfam" id="PF00929">
    <property type="entry name" value="RNase_T"/>
    <property type="match status" value="1"/>
</dbReference>
<reference evidence="14" key="1">
    <citation type="journal article" date="2023" name="Mol. Phylogenet. Evol.">
        <title>Genome-scale phylogeny and comparative genomics of the fungal order Sordariales.</title>
        <authorList>
            <person name="Hensen N."/>
            <person name="Bonometti L."/>
            <person name="Westerberg I."/>
            <person name="Brannstrom I.O."/>
            <person name="Guillou S."/>
            <person name="Cros-Aarteil S."/>
            <person name="Calhoun S."/>
            <person name="Haridas S."/>
            <person name="Kuo A."/>
            <person name="Mondo S."/>
            <person name="Pangilinan J."/>
            <person name="Riley R."/>
            <person name="LaButti K."/>
            <person name="Andreopoulos B."/>
            <person name="Lipzen A."/>
            <person name="Chen C."/>
            <person name="Yan M."/>
            <person name="Daum C."/>
            <person name="Ng V."/>
            <person name="Clum A."/>
            <person name="Steindorff A."/>
            <person name="Ohm R.A."/>
            <person name="Martin F."/>
            <person name="Silar P."/>
            <person name="Natvig D.O."/>
            <person name="Lalanne C."/>
            <person name="Gautier V."/>
            <person name="Ament-Velasquez S.L."/>
            <person name="Kruys A."/>
            <person name="Hutchinson M.I."/>
            <person name="Powell A.J."/>
            <person name="Barry K."/>
            <person name="Miller A.N."/>
            <person name="Grigoriev I.V."/>
            <person name="Debuchy R."/>
            <person name="Gladieux P."/>
            <person name="Hiltunen Thoren M."/>
            <person name="Johannesson H."/>
        </authorList>
    </citation>
    <scope>NUCLEOTIDE SEQUENCE</scope>
    <source>
        <strain evidence="14">CBS 314.62</strain>
    </source>
</reference>
<keyword evidence="4" id="KW-0853">WD repeat</keyword>
<evidence type="ECO:0000256" key="10">
    <source>
        <dbReference type="ARBA" id="ARBA00022839"/>
    </source>
</evidence>
<dbReference type="FunFam" id="2.130.10.10:FF:000459">
    <property type="entry name" value="PAN2-PAN3 deadenylation complex catalytic subunit PAN2"/>
    <property type="match status" value="1"/>
</dbReference>
<sequence>MDADWAQVTTCVAFPAPPGSNGYARRPTAVAFDVAQELLWVGSEMGRVTSFSGRDMQRYTSFRIHPESEGAVHQFLFHDKGVIALGSRSVHMAMRRGPALWNIRHDDMTALRCMSFTSKGASEIVVAGWQDTMLVIDVHKGEVVKTVPAEHHYNTMKKSRYICAATRSGIVDIIDPITLKVAKTWKAHLSYINDMDAQNDFIVTCGGSVKQQAAQVYMLDPYVNVFDLKNMASMKPMPFPPLAAHVRLHPRMLTTSIVVSQQAQMHVVDLMNPNTSNVRYANISSPLSMFEIAPSGEALVLVDSECQLHLWGSPSKIHFTDLGVPAELPEPEERPPALDWSPDTPLSSVGMPYYREPLFSAWPAGLLSDVGAPPPQVDPAFLATLKKAEWGYYGPNPKKNQPRNQVADTRSMGKASNALKPPKFLSEKARETSSGSYNSASARAMSDVESEKLNSEIEGLKHEAPTMYWNCEIKYSKFGIDDFDFAYYNQTCYAGLENNVSNSYANSLIQLMNYTPLLRNMALQHAATACLVDPCLLCELGYVFDMLQKAEGSTCQATNMLKALVHSPQASSNNLLEDEGSGQPLAAMVQKLSKFLLDRISHEYRSIPAASTALEQSLFNLDPSPDPDDLVSRMLTTSAVTAIKCTSCRSESSRPGDTCYNDLMYPVQKPTARGVRAPQTTFSQVLKMGVERETTTKGWCNRCSRYQTLQTRKTIKSVPAVLALNTAITTPEQKKLWATPRWLPEEIGIIVDQGQFFCYEGQDLQLHLLRGIHDIAVYSLVGLVVNIESGKPLKSHLVSMINVAHSDPAPPNKSRWHMFNDFTVRAVSTGEALTLNATWKTPSVLMYHLKTANNKSSMDWKANLDTSILFTDFRSESDAKTYHVLNQETEKPGPESIIALDTEFVSLKQPEIHMNSDGERETIRPMSHALARVSVIRGQGEEEGTAFIDDYIAIREPIVNYLTLYSGITPEDLDPRTTKHNLVSLKIAYKKLWVLLNLGCKFLGHGLRQDFRVINIQVPRAQIIDTIELFYLKARLRKLSLAFLAWYLLKEDIQLETHDSIEDARTALKLYRKYLEFEDAGILDPMLEDIYRAGRATNFKPQRRDDQVVQRTLTPPLPIEGGPGGGPVTPTPATGKRGGGFVVRPVFSTPGAGKGASPMRD</sequence>
<dbReference type="GO" id="GO:0046872">
    <property type="term" value="F:metal ion binding"/>
    <property type="evidence" value="ECO:0007669"/>
    <property type="project" value="UniProtKB-KW"/>
</dbReference>
<evidence type="ECO:0000256" key="3">
    <source>
        <dbReference type="ARBA" id="ARBA00022490"/>
    </source>
</evidence>
<evidence type="ECO:0000256" key="5">
    <source>
        <dbReference type="ARBA" id="ARBA00022664"/>
    </source>
</evidence>
<proteinExistence type="inferred from homology"/>
<organism evidence="14 15">
    <name type="scientific">Podospora appendiculata</name>
    <dbReference type="NCBI Taxonomy" id="314037"/>
    <lineage>
        <taxon>Eukaryota</taxon>
        <taxon>Fungi</taxon>
        <taxon>Dikarya</taxon>
        <taxon>Ascomycota</taxon>
        <taxon>Pezizomycotina</taxon>
        <taxon>Sordariomycetes</taxon>
        <taxon>Sordariomycetidae</taxon>
        <taxon>Sordariales</taxon>
        <taxon>Podosporaceae</taxon>
        <taxon>Podospora</taxon>
    </lineage>
</organism>
<feature type="compositionally biased region" description="Polar residues" evidence="12">
    <location>
        <begin position="432"/>
        <end position="441"/>
    </location>
</feature>
<dbReference type="HAMAP" id="MF_03182">
    <property type="entry name" value="PAN2"/>
    <property type="match status" value="1"/>
</dbReference>
<dbReference type="InterPro" id="IPR038765">
    <property type="entry name" value="Papain-like_cys_pep_sf"/>
</dbReference>
<dbReference type="EMBL" id="JAULSO010000005">
    <property type="protein sequence ID" value="KAK3682490.1"/>
    <property type="molecule type" value="Genomic_DNA"/>
</dbReference>
<reference evidence="14" key="2">
    <citation type="submission" date="2023-06" db="EMBL/GenBank/DDBJ databases">
        <authorList>
            <consortium name="Lawrence Berkeley National Laboratory"/>
            <person name="Haridas S."/>
            <person name="Hensen N."/>
            <person name="Bonometti L."/>
            <person name="Westerberg I."/>
            <person name="Brannstrom I.O."/>
            <person name="Guillou S."/>
            <person name="Cros-Aarteil S."/>
            <person name="Calhoun S."/>
            <person name="Kuo A."/>
            <person name="Mondo S."/>
            <person name="Pangilinan J."/>
            <person name="Riley R."/>
            <person name="Labutti K."/>
            <person name="Andreopoulos B."/>
            <person name="Lipzen A."/>
            <person name="Chen C."/>
            <person name="Yanf M."/>
            <person name="Daum C."/>
            <person name="Ng V."/>
            <person name="Clum A."/>
            <person name="Steindorff A."/>
            <person name="Ohm R."/>
            <person name="Martin F."/>
            <person name="Silar P."/>
            <person name="Natvig D."/>
            <person name="Lalanne C."/>
            <person name="Gautier V."/>
            <person name="Ament-Velasquez S.L."/>
            <person name="Kruys A."/>
            <person name="Hutchinson M.I."/>
            <person name="Powell A.J."/>
            <person name="Barry K."/>
            <person name="Miller A.N."/>
            <person name="Grigoriev I.V."/>
            <person name="Debuchy R."/>
            <person name="Gladieux P."/>
            <person name="Thoren M.H."/>
            <person name="Johannesson H."/>
        </authorList>
    </citation>
    <scope>NUCLEOTIDE SEQUENCE</scope>
    <source>
        <strain evidence="14">CBS 314.62</strain>
    </source>
</reference>
<keyword evidence="9 11" id="KW-0378">Hydrolase</keyword>
<comment type="subcellular location">
    <subcellularLocation>
        <location evidence="2 11">Cytoplasm</location>
    </subcellularLocation>
</comment>
<dbReference type="Gene3D" id="3.30.420.10">
    <property type="entry name" value="Ribonuclease H-like superfamily/Ribonuclease H"/>
    <property type="match status" value="1"/>
</dbReference>
<feature type="region of interest" description="Disordered" evidence="12">
    <location>
        <begin position="1113"/>
        <end position="1161"/>
    </location>
</feature>
<comment type="activity regulation">
    <text evidence="11">Positively regulated by the regulatory subunit PAN3.</text>
</comment>
<keyword evidence="15" id="KW-1185">Reference proteome</keyword>
<dbReference type="Gene3D" id="3.90.70.10">
    <property type="entry name" value="Cysteine proteinases"/>
    <property type="match status" value="1"/>
</dbReference>
<dbReference type="InterPro" id="IPR012337">
    <property type="entry name" value="RNaseH-like_sf"/>
</dbReference>
<dbReference type="InterPro" id="IPR030843">
    <property type="entry name" value="PAN2"/>
</dbReference>
<dbReference type="CDD" id="cd06143">
    <property type="entry name" value="PAN2_exo"/>
    <property type="match status" value="1"/>
</dbReference>
<keyword evidence="7 11" id="KW-0479">Metal-binding</keyword>
<comment type="domain">
    <text evidence="11">The linker, or PAN3 interaction domain (PID), between the WD40 repeats and the pseudo-UCH domain mediates interaction with PAN3.</text>
</comment>
<evidence type="ECO:0000256" key="9">
    <source>
        <dbReference type="ARBA" id="ARBA00022801"/>
    </source>
</evidence>
<feature type="domain" description="USP" evidence="13">
    <location>
        <begin position="494"/>
        <end position="850"/>
    </location>
</feature>
<dbReference type="InterPro" id="IPR050785">
    <property type="entry name" value="PAN2-PAN3_catalytic_subunit"/>
</dbReference>
<dbReference type="SUPFAM" id="SSF50978">
    <property type="entry name" value="WD40 repeat-like"/>
    <property type="match status" value="1"/>
</dbReference>
<dbReference type="EC" id="3.1.13.4" evidence="11"/>
<gene>
    <name evidence="11" type="primary">PAN2</name>
    <name evidence="14" type="ORF">B0T22DRAFT_285673</name>
</gene>
<feature type="binding site" evidence="11">
    <location>
        <position position="901"/>
    </location>
    <ligand>
        <name>a divalent metal cation</name>
        <dbReference type="ChEBI" id="CHEBI:60240"/>
        <note>catalytic</note>
    </ligand>
</feature>
<comment type="domain">
    <text evidence="11">Contains a pseudo-UCH domain. This ubiquitin C-terminal hydrolase (UCH)-like or ubiquitin specific protease (USP)-like domain is predicted to be catalytically inactive because it lacks the active site catalytic triad characteristic of thiol proteases, with residues at the equivalent structural positions that are incompatible with catalysis, and it cannot bind ubiquitin. It functions as a structural scaffold for intra- and intermolecular interactions in the complex.</text>
</comment>
<comment type="caution">
    <text evidence="14">The sequence shown here is derived from an EMBL/GenBank/DDBJ whole genome shotgun (WGS) entry which is preliminary data.</text>
</comment>
<dbReference type="PANTHER" id="PTHR15728">
    <property type="entry name" value="DEADENYLATION COMPLEX CATALYTIC SUBUNIT PAN2"/>
    <property type="match status" value="1"/>
</dbReference>
<dbReference type="InterPro" id="IPR028889">
    <property type="entry name" value="USP"/>
</dbReference>
<dbReference type="InterPro" id="IPR013520">
    <property type="entry name" value="Ribonucl_H"/>
</dbReference>
<dbReference type="Pfam" id="PF13423">
    <property type="entry name" value="UCH_1"/>
    <property type="match status" value="1"/>
</dbReference>
<comment type="caution">
    <text evidence="11">Lacks conserved residue(s) required for the propagation of feature annotation.</text>
</comment>
<keyword evidence="10 11" id="KW-0269">Exonuclease</keyword>
<feature type="binding site" evidence="11">
    <location>
        <position position="903"/>
    </location>
    <ligand>
        <name>a divalent metal cation</name>
        <dbReference type="ChEBI" id="CHEBI:60240"/>
        <note>catalytic</note>
    </ligand>
</feature>
<comment type="function">
    <text evidence="11">Catalytic subunit of the poly(A)-nuclease (PAN) deadenylation complex, one of two cytoplasmic mRNA deadenylases involved in mRNA turnover. PAN specifically shortens poly(A) tails of RNA and the activity is stimulated by poly(A)-binding protein PAB1. PAN deadenylation is followed by rapid degradation of the shortened mRNA tails by the CCR4-NOT complex. Deadenylated mRNAs are then degraded by two alternative mechanisms, namely exosome-mediated 3'-5' exonucleolytic degradation, or deadenlyation-dependent mRNA decaping and subsequent 5'-3' exonucleolytic degradation by XRN1. May also be involved in post-transcriptional maturation of mRNA poly(A) tails.</text>
</comment>
<dbReference type="InterPro" id="IPR036322">
    <property type="entry name" value="WD40_repeat_dom_sf"/>
</dbReference>
<evidence type="ECO:0000256" key="2">
    <source>
        <dbReference type="ARBA" id="ARBA00004496"/>
    </source>
</evidence>
<feature type="binding site" evidence="11">
    <location>
        <position position="1063"/>
    </location>
    <ligand>
        <name>a divalent metal cation</name>
        <dbReference type="ChEBI" id="CHEBI:60240"/>
        <note>catalytic</note>
    </ligand>
</feature>
<dbReference type="InterPro" id="IPR028881">
    <property type="entry name" value="PAN2_UCH_dom"/>
</dbReference>
<accession>A0AAE0X154</accession>
<keyword evidence="3 11" id="KW-0963">Cytoplasm</keyword>
<dbReference type="InterPro" id="IPR015943">
    <property type="entry name" value="WD40/YVTN_repeat-like_dom_sf"/>
</dbReference>
<dbReference type="Pfam" id="PF20770">
    <property type="entry name" value="PAN2_N"/>
    <property type="match status" value="1"/>
</dbReference>
<keyword evidence="6 11" id="KW-0540">Nuclease</keyword>
<dbReference type="InterPro" id="IPR036397">
    <property type="entry name" value="RNaseH_sf"/>
</dbReference>
<dbReference type="SUPFAM" id="SSF53098">
    <property type="entry name" value="Ribonuclease H-like"/>
    <property type="match status" value="1"/>
</dbReference>
<dbReference type="SMART" id="SM00479">
    <property type="entry name" value="EXOIII"/>
    <property type="match status" value="1"/>
</dbReference>
<dbReference type="GO" id="GO:0003676">
    <property type="term" value="F:nucleic acid binding"/>
    <property type="evidence" value="ECO:0007669"/>
    <property type="project" value="InterPro"/>
</dbReference>
<dbReference type="PANTHER" id="PTHR15728:SF0">
    <property type="entry name" value="PAN2-PAN3 DEADENYLATION COMPLEX CATALYTIC SUBUNIT PAN2"/>
    <property type="match status" value="1"/>
</dbReference>
<evidence type="ECO:0000256" key="6">
    <source>
        <dbReference type="ARBA" id="ARBA00022722"/>
    </source>
</evidence>
<evidence type="ECO:0000313" key="14">
    <source>
        <dbReference type="EMBL" id="KAK3682490.1"/>
    </source>
</evidence>
<dbReference type="GO" id="GO:0006397">
    <property type="term" value="P:mRNA processing"/>
    <property type="evidence" value="ECO:0007669"/>
    <property type="project" value="UniProtKB-KW"/>
</dbReference>
<dbReference type="Proteomes" id="UP001270362">
    <property type="component" value="Unassembled WGS sequence"/>
</dbReference>